<keyword evidence="6 9" id="KW-0472">Membrane</keyword>
<feature type="transmembrane region" description="Helical" evidence="9">
    <location>
        <begin position="296"/>
        <end position="319"/>
    </location>
</feature>
<dbReference type="PANTHER" id="PTHR31651:SF33">
    <property type="entry name" value="PROTEIN PIN-LIKES 1"/>
    <property type="match status" value="1"/>
</dbReference>
<keyword evidence="11" id="KW-1185">Reference proteome</keyword>
<evidence type="ECO:0000256" key="2">
    <source>
        <dbReference type="ARBA" id="ARBA00004308"/>
    </source>
</evidence>
<feature type="transmembrane region" description="Helical" evidence="9">
    <location>
        <begin position="41"/>
        <end position="60"/>
    </location>
</feature>
<evidence type="ECO:0000313" key="11">
    <source>
        <dbReference type="Proteomes" id="UP000187209"/>
    </source>
</evidence>
<dbReference type="AlphaFoldDB" id="A0A1R2CTZ8"/>
<sequence>MSIYWDSAIVALDGTVVVIVIVAAGALVAKYNILDKHGAESLGKVILNLLLPALLFTEMIKSLDIAKFDEFGILLFFCTGKSYLVHVFLGIAVGWILAKLSKAGKNMSRLIMTCIAFQDTTAIPLIFAQVLGSGSVTSDDKHFQTNAVGYVLIYTVFVTVYKWSVAYGMLKPVFEHGDANLEVNYSLEHPKEIGMMGSPNSSFIPIVPVKKDWIWTIKKIMNPPIYATLFSIPLALIPYLKEYVFCGSGAVLTNNVFAALSTMGSTVSPLICILLGSKLSKGYPATATISNLHLSMILIGKEIIMPLFGLLLAGTFYHYDLIDRVLCISILIIYAGPTSLQLLMICTAHQNQVDNISKLYMIMYATAALPMALWTMAFLILLY</sequence>
<evidence type="ECO:0000256" key="3">
    <source>
        <dbReference type="ARBA" id="ARBA00022448"/>
    </source>
</evidence>
<protein>
    <recommendedName>
        <fullName evidence="12">Auxin efflux carrier</fullName>
    </recommendedName>
</protein>
<dbReference type="OrthoDB" id="307681at2759"/>
<keyword evidence="4 9" id="KW-0812">Transmembrane</keyword>
<comment type="subcellular location">
    <subcellularLocation>
        <location evidence="2">Endomembrane system</location>
    </subcellularLocation>
    <subcellularLocation>
        <location evidence="1">Membrane</location>
        <topology evidence="1">Multi-pass membrane protein</topology>
    </subcellularLocation>
</comment>
<dbReference type="InterPro" id="IPR045033">
    <property type="entry name" value="PILS1/3/4/5/7"/>
</dbReference>
<keyword evidence="5 9" id="KW-1133">Transmembrane helix</keyword>
<dbReference type="GO" id="GO:0055085">
    <property type="term" value="P:transmembrane transport"/>
    <property type="evidence" value="ECO:0007669"/>
    <property type="project" value="InterPro"/>
</dbReference>
<comment type="caution">
    <text evidence="10">The sequence shown here is derived from an EMBL/GenBank/DDBJ whole genome shotgun (WGS) entry which is preliminary data.</text>
</comment>
<evidence type="ECO:0000256" key="5">
    <source>
        <dbReference type="ARBA" id="ARBA00022989"/>
    </source>
</evidence>
<name>A0A1R2CTZ8_9CILI</name>
<keyword evidence="3" id="KW-0813">Transport</keyword>
<reference evidence="10 11" key="1">
    <citation type="submission" date="2016-11" db="EMBL/GenBank/DDBJ databases">
        <title>The macronuclear genome of Stentor coeruleus: a giant cell with tiny introns.</title>
        <authorList>
            <person name="Slabodnick M."/>
            <person name="Ruby J.G."/>
            <person name="Reiff S.B."/>
            <person name="Swart E.C."/>
            <person name="Gosai S."/>
            <person name="Prabakaran S."/>
            <person name="Witkowska E."/>
            <person name="Larue G.E."/>
            <person name="Fisher S."/>
            <person name="Freeman R.M."/>
            <person name="Gunawardena J."/>
            <person name="Chu W."/>
            <person name="Stover N.A."/>
            <person name="Gregory B.D."/>
            <person name="Nowacki M."/>
            <person name="Derisi J."/>
            <person name="Roy S.W."/>
            <person name="Marshall W.F."/>
            <person name="Sood P."/>
        </authorList>
    </citation>
    <scope>NUCLEOTIDE SEQUENCE [LARGE SCALE GENOMIC DNA]</scope>
    <source>
        <strain evidence="10">WM001</strain>
    </source>
</reference>
<feature type="transmembrane region" description="Helical" evidence="9">
    <location>
        <begin position="6"/>
        <end position="29"/>
    </location>
</feature>
<feature type="transmembrane region" description="Helical" evidence="9">
    <location>
        <begin position="72"/>
        <end position="98"/>
    </location>
</feature>
<feature type="transmembrane region" description="Helical" evidence="9">
    <location>
        <begin position="143"/>
        <end position="161"/>
    </location>
</feature>
<evidence type="ECO:0000256" key="8">
    <source>
        <dbReference type="ARBA" id="ARBA00025752"/>
    </source>
</evidence>
<evidence type="ECO:0000256" key="4">
    <source>
        <dbReference type="ARBA" id="ARBA00022692"/>
    </source>
</evidence>
<dbReference type="GO" id="GO:0016020">
    <property type="term" value="C:membrane"/>
    <property type="evidence" value="ECO:0007669"/>
    <property type="project" value="UniProtKB-SubCell"/>
</dbReference>
<proteinExistence type="inferred from homology"/>
<organism evidence="10 11">
    <name type="scientific">Stentor coeruleus</name>
    <dbReference type="NCBI Taxonomy" id="5963"/>
    <lineage>
        <taxon>Eukaryota</taxon>
        <taxon>Sar</taxon>
        <taxon>Alveolata</taxon>
        <taxon>Ciliophora</taxon>
        <taxon>Postciliodesmatophora</taxon>
        <taxon>Heterotrichea</taxon>
        <taxon>Heterotrichida</taxon>
        <taxon>Stentoridae</taxon>
        <taxon>Stentor</taxon>
    </lineage>
</organism>
<dbReference type="PANTHER" id="PTHR31651">
    <property type="match status" value="1"/>
</dbReference>
<dbReference type="Proteomes" id="UP000187209">
    <property type="component" value="Unassembled WGS sequence"/>
</dbReference>
<accession>A0A1R2CTZ8</accession>
<evidence type="ECO:0000256" key="6">
    <source>
        <dbReference type="ARBA" id="ARBA00023136"/>
    </source>
</evidence>
<dbReference type="GO" id="GO:0012505">
    <property type="term" value="C:endomembrane system"/>
    <property type="evidence" value="ECO:0007669"/>
    <property type="project" value="UniProtKB-SubCell"/>
</dbReference>
<evidence type="ECO:0008006" key="12">
    <source>
        <dbReference type="Google" id="ProtNLM"/>
    </source>
</evidence>
<evidence type="ECO:0000313" key="10">
    <source>
        <dbReference type="EMBL" id="OMJ92440.1"/>
    </source>
</evidence>
<evidence type="ECO:0000256" key="7">
    <source>
        <dbReference type="ARBA" id="ARBA00025100"/>
    </source>
</evidence>
<feature type="transmembrane region" description="Helical" evidence="9">
    <location>
        <begin position="252"/>
        <end position="275"/>
    </location>
</feature>
<feature type="transmembrane region" description="Helical" evidence="9">
    <location>
        <begin position="359"/>
        <end position="382"/>
    </location>
</feature>
<comment type="function">
    <text evidence="7">Involved in cellular auxin homeostasis by regulating auxin metabolism. Regulates intracellular auxin accumulation at the endoplasmic reticulum and thus auxin availability for nuclear auxin signaling.</text>
</comment>
<dbReference type="InterPro" id="IPR004776">
    <property type="entry name" value="Mem_transp_PIN-like"/>
</dbReference>
<comment type="similarity">
    <text evidence="8">Belongs to the auxin efflux carrier (TC 2.A.69.2) family.</text>
</comment>
<feature type="transmembrane region" description="Helical" evidence="9">
    <location>
        <begin position="325"/>
        <end position="347"/>
    </location>
</feature>
<dbReference type="Pfam" id="PF03547">
    <property type="entry name" value="Mem_trans"/>
    <property type="match status" value="1"/>
</dbReference>
<evidence type="ECO:0000256" key="1">
    <source>
        <dbReference type="ARBA" id="ARBA00004141"/>
    </source>
</evidence>
<evidence type="ECO:0000256" key="9">
    <source>
        <dbReference type="SAM" id="Phobius"/>
    </source>
</evidence>
<feature type="transmembrane region" description="Helical" evidence="9">
    <location>
        <begin position="110"/>
        <end position="131"/>
    </location>
</feature>
<gene>
    <name evidence="10" type="ORF">SteCoe_4777</name>
</gene>
<dbReference type="EMBL" id="MPUH01000061">
    <property type="protein sequence ID" value="OMJ92440.1"/>
    <property type="molecule type" value="Genomic_DNA"/>
</dbReference>